<feature type="region of interest" description="Disordered" evidence="1">
    <location>
        <begin position="33"/>
        <end position="72"/>
    </location>
</feature>
<feature type="compositionally biased region" description="Low complexity" evidence="1">
    <location>
        <begin position="58"/>
        <end position="71"/>
    </location>
</feature>
<evidence type="ECO:0000313" key="2">
    <source>
        <dbReference type="EMBL" id="WVZ98107.1"/>
    </source>
</evidence>
<dbReference type="Proteomes" id="UP001341281">
    <property type="component" value="Chromosome 10"/>
</dbReference>
<sequence length="110" mass="12069">MLYLSVRKKQPNDAIQDDGASLSLLTFRLSRPVTRSRNRASLRFSSPGDSPSPRELEPSPGDSPSPGDWSSMRSHASLQFPLLGLRFLLPTTPSIAAADAWTTQVFLTLK</sequence>
<reference evidence="2 3" key="1">
    <citation type="submission" date="2024-02" db="EMBL/GenBank/DDBJ databases">
        <title>High-quality chromosome-scale genome assembly of Pensacola bahiagrass (Paspalum notatum Flugge var. saurae).</title>
        <authorList>
            <person name="Vega J.M."/>
            <person name="Podio M."/>
            <person name="Orjuela J."/>
            <person name="Siena L.A."/>
            <person name="Pessino S.C."/>
            <person name="Combes M.C."/>
            <person name="Mariac C."/>
            <person name="Albertini E."/>
            <person name="Pupilli F."/>
            <person name="Ortiz J.P.A."/>
            <person name="Leblanc O."/>
        </authorList>
    </citation>
    <scope>NUCLEOTIDE SEQUENCE [LARGE SCALE GENOMIC DNA]</scope>
    <source>
        <strain evidence="2">R1</strain>
        <tissue evidence="2">Leaf</tissue>
    </source>
</reference>
<dbReference type="EMBL" id="CP144754">
    <property type="protein sequence ID" value="WVZ98107.1"/>
    <property type="molecule type" value="Genomic_DNA"/>
</dbReference>
<organism evidence="2 3">
    <name type="scientific">Paspalum notatum var. saurae</name>
    <dbReference type="NCBI Taxonomy" id="547442"/>
    <lineage>
        <taxon>Eukaryota</taxon>
        <taxon>Viridiplantae</taxon>
        <taxon>Streptophyta</taxon>
        <taxon>Embryophyta</taxon>
        <taxon>Tracheophyta</taxon>
        <taxon>Spermatophyta</taxon>
        <taxon>Magnoliopsida</taxon>
        <taxon>Liliopsida</taxon>
        <taxon>Poales</taxon>
        <taxon>Poaceae</taxon>
        <taxon>PACMAD clade</taxon>
        <taxon>Panicoideae</taxon>
        <taxon>Andropogonodae</taxon>
        <taxon>Paspaleae</taxon>
        <taxon>Paspalinae</taxon>
        <taxon>Paspalum</taxon>
    </lineage>
</organism>
<keyword evidence="3" id="KW-1185">Reference proteome</keyword>
<dbReference type="AlphaFoldDB" id="A0AAQ3UX69"/>
<gene>
    <name evidence="2" type="ORF">U9M48_043585</name>
</gene>
<proteinExistence type="predicted"/>
<evidence type="ECO:0000313" key="3">
    <source>
        <dbReference type="Proteomes" id="UP001341281"/>
    </source>
</evidence>
<evidence type="ECO:0000256" key="1">
    <source>
        <dbReference type="SAM" id="MobiDB-lite"/>
    </source>
</evidence>
<protein>
    <submittedName>
        <fullName evidence="2">Uncharacterized protein</fullName>
    </submittedName>
</protein>
<name>A0AAQ3UX69_PASNO</name>
<accession>A0AAQ3UX69</accession>